<evidence type="ECO:0000259" key="2">
    <source>
        <dbReference type="Pfam" id="PF25917"/>
    </source>
</evidence>
<dbReference type="Proteomes" id="UP000298009">
    <property type="component" value="Unassembled WGS sequence"/>
</dbReference>
<dbReference type="Gene3D" id="2.40.420.20">
    <property type="match status" value="1"/>
</dbReference>
<dbReference type="Gene3D" id="2.40.30.170">
    <property type="match status" value="1"/>
</dbReference>
<dbReference type="PRINTS" id="PR01490">
    <property type="entry name" value="RTXTOXIND"/>
</dbReference>
<dbReference type="GO" id="GO:1990281">
    <property type="term" value="C:efflux pump complex"/>
    <property type="evidence" value="ECO:0007669"/>
    <property type="project" value="TreeGrafter"/>
</dbReference>
<dbReference type="EMBL" id="RQFK01000009">
    <property type="protein sequence ID" value="TGK87452.1"/>
    <property type="molecule type" value="Genomic_DNA"/>
</dbReference>
<dbReference type="GO" id="GO:0015562">
    <property type="term" value="F:efflux transmembrane transporter activity"/>
    <property type="evidence" value="ECO:0007669"/>
    <property type="project" value="TreeGrafter"/>
</dbReference>
<dbReference type="Gene3D" id="2.40.50.100">
    <property type="match status" value="2"/>
</dbReference>
<evidence type="ECO:0000313" key="3">
    <source>
        <dbReference type="EMBL" id="TGK87452.1"/>
    </source>
</evidence>
<accession>A0A4R9IHK8</accession>
<dbReference type="PANTHER" id="PTHR30469:SF15">
    <property type="entry name" value="HLYD FAMILY OF SECRETION PROTEINS"/>
    <property type="match status" value="1"/>
</dbReference>
<keyword evidence="1" id="KW-0472">Membrane</keyword>
<dbReference type="Pfam" id="PF25917">
    <property type="entry name" value="BSH_RND"/>
    <property type="match status" value="1"/>
</dbReference>
<protein>
    <submittedName>
        <fullName evidence="3">HlyD family efflux transporter periplasmic adaptor subunit</fullName>
    </submittedName>
</protein>
<keyword evidence="1" id="KW-1133">Transmembrane helix</keyword>
<gene>
    <name evidence="3" type="ORF">EHQ24_02675</name>
</gene>
<keyword evidence="4" id="KW-1185">Reference proteome</keyword>
<proteinExistence type="predicted"/>
<reference evidence="3" key="1">
    <citation type="journal article" date="2019" name="PLoS Negl. Trop. Dis.">
        <title>Revisiting the worldwide diversity of Leptospira species in the environment.</title>
        <authorList>
            <person name="Vincent A.T."/>
            <person name="Schiettekatte O."/>
            <person name="Bourhy P."/>
            <person name="Veyrier F.J."/>
            <person name="Picardeau M."/>
        </authorList>
    </citation>
    <scope>NUCLEOTIDE SEQUENCE [LARGE SCALE GENOMIC DNA]</scope>
    <source>
        <strain evidence="3">201800287</strain>
    </source>
</reference>
<name>A0A4R9IHK8_9LEPT</name>
<feature type="domain" description="Multidrug resistance protein MdtA-like barrel-sandwich hybrid" evidence="2">
    <location>
        <begin position="105"/>
        <end position="316"/>
    </location>
</feature>
<dbReference type="Gene3D" id="1.10.287.470">
    <property type="entry name" value="Helix hairpin bin"/>
    <property type="match status" value="2"/>
</dbReference>
<organism evidence="3 4">
    <name type="scientific">Leptospira noumeaensis</name>
    <dbReference type="NCBI Taxonomy" id="2484964"/>
    <lineage>
        <taxon>Bacteria</taxon>
        <taxon>Pseudomonadati</taxon>
        <taxon>Spirochaetota</taxon>
        <taxon>Spirochaetia</taxon>
        <taxon>Leptospirales</taxon>
        <taxon>Leptospiraceae</taxon>
        <taxon>Leptospira</taxon>
    </lineage>
</organism>
<dbReference type="InterPro" id="IPR058625">
    <property type="entry name" value="MdtA-like_BSH"/>
</dbReference>
<dbReference type="SUPFAM" id="SSF111369">
    <property type="entry name" value="HlyD-like secretion proteins"/>
    <property type="match status" value="2"/>
</dbReference>
<dbReference type="AlphaFoldDB" id="A0A4R9IHK8"/>
<keyword evidence="1" id="KW-0812">Transmembrane</keyword>
<evidence type="ECO:0000313" key="4">
    <source>
        <dbReference type="Proteomes" id="UP000298009"/>
    </source>
</evidence>
<comment type="caution">
    <text evidence="3">The sequence shown here is derived from an EMBL/GenBank/DDBJ whole genome shotgun (WGS) entry which is preliminary data.</text>
</comment>
<sequence length="468" mass="54014">MKSQYLSKSNIKNWVKKVLIFSVLYFLLSIVYTFFSTEELRGRFPLFVKLFYYQKEWGNTTEIYAIEAPKQGFVYSSPRFIEENKVIEFPAVVEPTKEIQLHQKQTGRVRKIYVEEGSIVREGQVLLEIDDELFRLEGERLRLSLEIAGSQVAIALEKWKQAEKQIEVKLREIDKKTEWIGLAEKEWNFSRNVTEKKTILWKQGFISLSELEKLKQEEESKETQYKNLLRDRDNLLSGVNLDLGQEGLSFEDKLKNWREKNTSLERSEYELSLSQQKIIKNQIKANGELLAETKLRSPKSGKILKIQIKEGELVNQTPVMILMEKGELSVGFQIGESDLIHFSPGKSVLFLFSDESMPPINGKVDRVGGFLDPRSHSIGIKVRLDPKQSKVLPGMFGLVQVKLPETKEKILISKRSLRGDESSGFYVNVKQGERVEKRFIQFKPYLFNEIEVLSGLSSLDQVESSVSL</sequence>
<dbReference type="PANTHER" id="PTHR30469">
    <property type="entry name" value="MULTIDRUG RESISTANCE PROTEIN MDTA"/>
    <property type="match status" value="1"/>
</dbReference>
<dbReference type="RefSeq" id="WP_135600152.1">
    <property type="nucleotide sequence ID" value="NZ_RQFK01000009.1"/>
</dbReference>
<dbReference type="OrthoDB" id="319688at2"/>
<feature type="transmembrane region" description="Helical" evidence="1">
    <location>
        <begin position="18"/>
        <end position="35"/>
    </location>
</feature>
<evidence type="ECO:0000256" key="1">
    <source>
        <dbReference type="SAM" id="Phobius"/>
    </source>
</evidence>